<feature type="transmembrane region" description="Helical" evidence="6">
    <location>
        <begin position="46"/>
        <end position="67"/>
    </location>
</feature>
<dbReference type="GO" id="GO:0005886">
    <property type="term" value="C:plasma membrane"/>
    <property type="evidence" value="ECO:0007669"/>
    <property type="project" value="UniProtKB-SubCell"/>
</dbReference>
<sequence>MSAKVTQIFDFVLARLHLWIVLSVGLLVCTSPWIFIGRSLRANASIWDYLHVYLGLIAAALGILFLLRNSIQGKWHQYFAWLVGDWGQLIQDIKGLFKGKLPVAGGKGLFSTVEGIGMLLLVATGVTGAVWFFYQGTPLAMTWRGYHQICADVFIGFLVVHLVLAASHIIEFIRQ</sequence>
<dbReference type="EMBL" id="CP022358">
    <property type="protein sequence ID" value="ASK70308.1"/>
    <property type="molecule type" value="Genomic_DNA"/>
</dbReference>
<dbReference type="KEGG" id="sbj:CF168_16430"/>
<dbReference type="AlphaFoldDB" id="A0A220UQ40"/>
<feature type="transmembrane region" description="Helical" evidence="6">
    <location>
        <begin position="116"/>
        <end position="134"/>
    </location>
</feature>
<keyword evidence="4 6" id="KW-1133">Transmembrane helix</keyword>
<name>A0A220UQ40_9GAMM</name>
<evidence type="ECO:0000313" key="8">
    <source>
        <dbReference type="EMBL" id="ASK70308.1"/>
    </source>
</evidence>
<dbReference type="Pfam" id="PF01292">
    <property type="entry name" value="Ni_hydr_CYTB"/>
    <property type="match status" value="1"/>
</dbReference>
<dbReference type="SUPFAM" id="SSF81342">
    <property type="entry name" value="Transmembrane di-heme cytochromes"/>
    <property type="match status" value="1"/>
</dbReference>
<evidence type="ECO:0000256" key="1">
    <source>
        <dbReference type="ARBA" id="ARBA00004651"/>
    </source>
</evidence>
<dbReference type="GO" id="GO:0022904">
    <property type="term" value="P:respiratory electron transport chain"/>
    <property type="evidence" value="ECO:0007669"/>
    <property type="project" value="InterPro"/>
</dbReference>
<dbReference type="Proteomes" id="UP000198367">
    <property type="component" value="Chromosome"/>
</dbReference>
<organism evidence="8 9">
    <name type="scientific">Shewanella bicestrii</name>
    <dbReference type="NCBI Taxonomy" id="2018305"/>
    <lineage>
        <taxon>Bacteria</taxon>
        <taxon>Pseudomonadati</taxon>
        <taxon>Pseudomonadota</taxon>
        <taxon>Gammaproteobacteria</taxon>
        <taxon>Alteromonadales</taxon>
        <taxon>Shewanellaceae</taxon>
        <taxon>Shewanella</taxon>
    </lineage>
</organism>
<keyword evidence="9" id="KW-1185">Reference proteome</keyword>
<dbReference type="Gene3D" id="1.20.950.20">
    <property type="entry name" value="Transmembrane di-heme cytochromes, Chain C"/>
    <property type="match status" value="1"/>
</dbReference>
<feature type="transmembrane region" description="Helical" evidence="6">
    <location>
        <begin position="12"/>
        <end position="34"/>
    </location>
</feature>
<dbReference type="GO" id="GO:0009055">
    <property type="term" value="F:electron transfer activity"/>
    <property type="evidence" value="ECO:0007669"/>
    <property type="project" value="InterPro"/>
</dbReference>
<feature type="transmembrane region" description="Helical" evidence="6">
    <location>
        <begin position="146"/>
        <end position="170"/>
    </location>
</feature>
<evidence type="ECO:0000259" key="7">
    <source>
        <dbReference type="Pfam" id="PF01292"/>
    </source>
</evidence>
<keyword evidence="2" id="KW-1003">Cell membrane</keyword>
<evidence type="ECO:0000313" key="9">
    <source>
        <dbReference type="Proteomes" id="UP000198367"/>
    </source>
</evidence>
<accession>A0A220UQ40</accession>
<dbReference type="InterPro" id="IPR011577">
    <property type="entry name" value="Cyt_b561_bac/Ni-Hgenase"/>
</dbReference>
<evidence type="ECO:0000256" key="3">
    <source>
        <dbReference type="ARBA" id="ARBA00022692"/>
    </source>
</evidence>
<keyword evidence="5 6" id="KW-0472">Membrane</keyword>
<dbReference type="InterPro" id="IPR016174">
    <property type="entry name" value="Di-haem_cyt_TM"/>
</dbReference>
<comment type="subcellular location">
    <subcellularLocation>
        <location evidence="1">Cell membrane</location>
        <topology evidence="1">Multi-pass membrane protein</topology>
    </subcellularLocation>
</comment>
<evidence type="ECO:0000256" key="5">
    <source>
        <dbReference type="ARBA" id="ARBA00023136"/>
    </source>
</evidence>
<gene>
    <name evidence="8" type="ORF">CF168_16430</name>
</gene>
<protein>
    <recommendedName>
        <fullName evidence="7">Cytochrome b561 bacterial/Ni-hydrogenase domain-containing protein</fullName>
    </recommendedName>
</protein>
<evidence type="ECO:0000256" key="4">
    <source>
        <dbReference type="ARBA" id="ARBA00022989"/>
    </source>
</evidence>
<keyword evidence="3 6" id="KW-0812">Transmembrane</keyword>
<dbReference type="RefSeq" id="WP_089068368.1">
    <property type="nucleotide sequence ID" value="NZ_CP022358.1"/>
</dbReference>
<evidence type="ECO:0000256" key="6">
    <source>
        <dbReference type="SAM" id="Phobius"/>
    </source>
</evidence>
<proteinExistence type="predicted"/>
<reference evidence="8 9" key="1">
    <citation type="submission" date="2017-07" db="EMBL/GenBank/DDBJ databases">
        <title>Phenotypical and genomic characterization of a clinical isolate of Shewanella bicestrii sp. nov. producing an extended-spectrum beta-lactamase and a new oxacillinase variant.</title>
        <authorList>
            <person name="Jousset A.B."/>
            <person name="Bonnin R.A."/>
            <person name="Girlich D."/>
            <person name="Dabos L."/>
            <person name="Potron A."/>
            <person name="Dortet L."/>
            <person name="Glaser P."/>
            <person name="Naas T."/>
        </authorList>
    </citation>
    <scope>NUCLEOTIDE SEQUENCE [LARGE SCALE GENOMIC DNA]</scope>
    <source>
        <strain evidence="8 9">JAB-1</strain>
    </source>
</reference>
<feature type="domain" description="Cytochrome b561 bacterial/Ni-hydrogenase" evidence="7">
    <location>
        <begin position="9"/>
        <end position="168"/>
    </location>
</feature>
<evidence type="ECO:0000256" key="2">
    <source>
        <dbReference type="ARBA" id="ARBA00022475"/>
    </source>
</evidence>